<evidence type="ECO:0000313" key="4">
    <source>
        <dbReference type="EMBL" id="CAH3175290.1"/>
    </source>
</evidence>
<feature type="non-terminal residue" evidence="4">
    <location>
        <position position="1"/>
    </location>
</feature>
<gene>
    <name evidence="4" type="ORF">PLOB_00015900</name>
</gene>
<keyword evidence="1" id="KW-0547">Nucleotide-binding</keyword>
<evidence type="ECO:0000256" key="1">
    <source>
        <dbReference type="ARBA" id="ARBA00022741"/>
    </source>
</evidence>
<name>A0ABN8RAY1_9CNID</name>
<accession>A0ABN8RAY1</accession>
<dbReference type="Pfam" id="PF05729">
    <property type="entry name" value="NACHT"/>
    <property type="match status" value="1"/>
</dbReference>
<keyword evidence="2" id="KW-0067">ATP-binding</keyword>
<dbReference type="Proteomes" id="UP001159405">
    <property type="component" value="Unassembled WGS sequence"/>
</dbReference>
<protein>
    <recommendedName>
        <fullName evidence="3">NACHT domain-containing protein</fullName>
    </recommendedName>
</protein>
<dbReference type="Gene3D" id="3.40.50.300">
    <property type="entry name" value="P-loop containing nucleotide triphosphate hydrolases"/>
    <property type="match status" value="1"/>
</dbReference>
<dbReference type="InterPro" id="IPR007111">
    <property type="entry name" value="NACHT_NTPase"/>
</dbReference>
<dbReference type="Gene3D" id="3.80.10.10">
    <property type="entry name" value="Ribonuclease Inhibitor"/>
    <property type="match status" value="1"/>
</dbReference>
<sequence length="1099" mass="124304">LSDASSVKPFDLKSCRSKLEEHYQKTATVPTSVWCKKSVVDIHRIYSRLSWVKEEQTPTGTTQSELKHYSDLFTANKNGVIPKRILVQGQTGIGKSTFVKKLLVDWVEVNKAAGDEQAAVLKNFELVVAVNLKEVSKCESLKDVIRLSNVFAKEDKCMTENLVDYISNNQEKVLLIFDGYDEYRSGCDSEIYEIFSGNSLRSCCVLITTRISKADELRGSEDLHAEITGFSQVDREDFMRRFLNSEEVSKLKHHLYTRELQELAKVPLLLLLFCILWREGQSKSFPNSKTKLYVDIVQFILNHSHSKQTADKTKTKQYVELKSFKEILSEIGKVALQSLLKDDHLFEYSQLSDSVCCDESIFIGLLQITEYSETLRPVGMVSFIHKSIQEFLAAWYITYRCIPEGGNLDEISVKLEECLALENVFQFICGLSKHGASTYPPRGHFKSVRISDPSLDLSKAIPDVENETDEPLSDITDRQETFIDLVLFLFAEVESEDELSSSCLDSLGNFLLVSDSFPNYLLEKAIDTNSWSLVLTIFGYGRHWIPTEIEKMNDDAQWGCMVKILRSKGSQFLKVTQFLTEFRNIYTSRSNTGSCSCRFSSVLCFRNGQVFFYVTHLDLWCKKHARLFTDNVVAPHVVHSTSGQLCVKFLKTLECGGTRFSMKSLGAVIKHCNHLERIVFKCDHEDFDSDDSDDDNLDSDTSDAHDSVCHLLEQVQNPDRCSLSFESCALTSTEAVKLASLLPRFENVTLPRLSLVNCSTDAATRLVAAIKHKTLKELLLEIAEINLTSALVQALCQSLSESLVLERLVIDTSDGYSLEADFLVDRWSFPSLEIRGLTDSSAEATSRLIDVFDHNIFRRLRLKKIRLTPAVAEVLVQLLLKLSALERLWIESLTECSDEAVTRLFDSINHKTLKGLKLSEMTLTSVVAESLGRSLPELSALKTLVLSGSGGCNLQQKEMEAIFGRFSRPSSLVVLSITRFSARGSLASLAKNLRYFPCLQSLQLQDLDMGEADLCSFRKNLKYIPDLRSLYLMDNPLRQAVRLMTPYLLQQKKLERVWCRQGDASEEDLNYVQKAVEKKRPQLRIAVQNLSASASFGLW</sequence>
<dbReference type="PANTHER" id="PTHR46312:SF2">
    <property type="entry name" value="NUCLEOTIDE-BINDING OLIGOMERIZATION DOMAIN-CONTAINING PROTEIN 2-LIKE"/>
    <property type="match status" value="1"/>
</dbReference>
<dbReference type="SUPFAM" id="SSF52047">
    <property type="entry name" value="RNI-like"/>
    <property type="match status" value="1"/>
</dbReference>
<dbReference type="PROSITE" id="PS50837">
    <property type="entry name" value="NACHT"/>
    <property type="match status" value="1"/>
</dbReference>
<evidence type="ECO:0000256" key="2">
    <source>
        <dbReference type="ARBA" id="ARBA00022840"/>
    </source>
</evidence>
<reference evidence="4 5" key="1">
    <citation type="submission" date="2022-05" db="EMBL/GenBank/DDBJ databases">
        <authorList>
            <consortium name="Genoscope - CEA"/>
            <person name="William W."/>
        </authorList>
    </citation>
    <scope>NUCLEOTIDE SEQUENCE [LARGE SCALE GENOMIC DNA]</scope>
</reference>
<keyword evidence="5" id="KW-1185">Reference proteome</keyword>
<dbReference type="InterPro" id="IPR032675">
    <property type="entry name" value="LRR_dom_sf"/>
</dbReference>
<comment type="caution">
    <text evidence="4">The sequence shown here is derived from an EMBL/GenBank/DDBJ whole genome shotgun (WGS) entry which is preliminary data.</text>
</comment>
<dbReference type="EMBL" id="CALNXK010000199">
    <property type="protein sequence ID" value="CAH3175290.1"/>
    <property type="molecule type" value="Genomic_DNA"/>
</dbReference>
<feature type="domain" description="NACHT" evidence="3">
    <location>
        <begin position="83"/>
        <end position="210"/>
    </location>
</feature>
<dbReference type="PANTHER" id="PTHR46312">
    <property type="entry name" value="NACHT DOMAIN-CONTAINING PROTEIN"/>
    <property type="match status" value="1"/>
</dbReference>
<evidence type="ECO:0000313" key="5">
    <source>
        <dbReference type="Proteomes" id="UP001159405"/>
    </source>
</evidence>
<organism evidence="4 5">
    <name type="scientific">Porites lobata</name>
    <dbReference type="NCBI Taxonomy" id="104759"/>
    <lineage>
        <taxon>Eukaryota</taxon>
        <taxon>Metazoa</taxon>
        <taxon>Cnidaria</taxon>
        <taxon>Anthozoa</taxon>
        <taxon>Hexacorallia</taxon>
        <taxon>Scleractinia</taxon>
        <taxon>Fungiina</taxon>
        <taxon>Poritidae</taxon>
        <taxon>Porites</taxon>
    </lineage>
</organism>
<evidence type="ECO:0000259" key="3">
    <source>
        <dbReference type="PROSITE" id="PS50837"/>
    </source>
</evidence>
<dbReference type="SUPFAM" id="SSF52540">
    <property type="entry name" value="P-loop containing nucleoside triphosphate hydrolases"/>
    <property type="match status" value="1"/>
</dbReference>
<proteinExistence type="predicted"/>
<dbReference type="InterPro" id="IPR027417">
    <property type="entry name" value="P-loop_NTPase"/>
</dbReference>